<dbReference type="HOGENOM" id="CLU_3214877_0_0_11"/>
<proteinExistence type="predicted"/>
<dbReference type="AlphaFoldDB" id="B6G7G6"/>
<keyword evidence="3" id="KW-1185">Reference proteome</keyword>
<dbReference type="EMBL" id="ABXJ01000001">
    <property type="protein sequence ID" value="EEA91776.1"/>
    <property type="molecule type" value="Genomic_DNA"/>
</dbReference>
<evidence type="ECO:0000313" key="2">
    <source>
        <dbReference type="EMBL" id="EEA91776.1"/>
    </source>
</evidence>
<comment type="caution">
    <text evidence="2">The sequence shown here is derived from an EMBL/GenBank/DDBJ whole genome shotgun (WGS) entry which is preliminary data.</text>
</comment>
<reference evidence="2 3" key="2">
    <citation type="submission" date="2008-10" db="EMBL/GenBank/DDBJ databases">
        <authorList>
            <person name="Fulton L."/>
            <person name="Clifton S."/>
            <person name="Fulton B."/>
            <person name="Xu J."/>
            <person name="Minx P."/>
            <person name="Pepin K.H."/>
            <person name="Johnson M."/>
            <person name="Thiruvilangam P."/>
            <person name="Bhonagiri V."/>
            <person name="Nash W.E."/>
            <person name="Mardis E.R."/>
            <person name="Wilson R.K."/>
        </authorList>
    </citation>
    <scope>NUCLEOTIDE SEQUENCE [LARGE SCALE GENOMIC DNA]</scope>
    <source>
        <strain evidence="2 3">DSM 13279</strain>
    </source>
</reference>
<feature type="compositionally biased region" description="Basic and acidic residues" evidence="1">
    <location>
        <begin position="12"/>
        <end position="26"/>
    </location>
</feature>
<evidence type="ECO:0000256" key="1">
    <source>
        <dbReference type="SAM" id="MobiDB-lite"/>
    </source>
</evidence>
<evidence type="ECO:0000313" key="3">
    <source>
        <dbReference type="Proteomes" id="UP000003560"/>
    </source>
</evidence>
<feature type="compositionally biased region" description="Low complexity" evidence="1">
    <location>
        <begin position="27"/>
        <end position="38"/>
    </location>
</feature>
<reference evidence="2 3" key="1">
    <citation type="submission" date="2008-10" db="EMBL/GenBank/DDBJ databases">
        <title>Draft genome sequence of Collinsella stercoris (DSM 13279).</title>
        <authorList>
            <person name="Sudarsanam P."/>
            <person name="Ley R."/>
            <person name="Guruge J."/>
            <person name="Turnbaugh P.J."/>
            <person name="Mahowald M."/>
            <person name="Liep D."/>
            <person name="Gordon J."/>
        </authorList>
    </citation>
    <scope>NUCLEOTIDE SEQUENCE [LARGE SCALE GENOMIC DNA]</scope>
    <source>
        <strain evidence="2 3">DSM 13279</strain>
    </source>
</reference>
<sequence>MAPTIPLTARRARADAPPRAAGDRRAAPGGRRVPPGGVVMRIRR</sequence>
<name>B6G7G6_9ACTN</name>
<protein>
    <submittedName>
        <fullName evidence="2">Uncharacterized protein</fullName>
    </submittedName>
</protein>
<feature type="region of interest" description="Disordered" evidence="1">
    <location>
        <begin position="1"/>
        <end position="44"/>
    </location>
</feature>
<accession>B6G7G6</accession>
<organism evidence="2 3">
    <name type="scientific">Collinsella stercoris DSM 13279</name>
    <dbReference type="NCBI Taxonomy" id="445975"/>
    <lineage>
        <taxon>Bacteria</taxon>
        <taxon>Bacillati</taxon>
        <taxon>Actinomycetota</taxon>
        <taxon>Coriobacteriia</taxon>
        <taxon>Coriobacteriales</taxon>
        <taxon>Coriobacteriaceae</taxon>
        <taxon>Collinsella</taxon>
    </lineage>
</organism>
<dbReference type="Proteomes" id="UP000003560">
    <property type="component" value="Unassembled WGS sequence"/>
</dbReference>
<gene>
    <name evidence="2" type="ORF">COLSTE_00005</name>
</gene>